<dbReference type="RefSeq" id="WP_039289623.1">
    <property type="nucleotide sequence ID" value="NZ_JTDI01000007.1"/>
</dbReference>
<gene>
    <name evidence="1" type="ORF">LK12_20665</name>
</gene>
<dbReference type="Pfam" id="PF13489">
    <property type="entry name" value="Methyltransf_23"/>
    <property type="match status" value="1"/>
</dbReference>
<dbReference type="Gene3D" id="3.40.50.150">
    <property type="entry name" value="Vaccinia Virus protein VP39"/>
    <property type="match status" value="1"/>
</dbReference>
<accession>A0A0B1ZGU5</accession>
<dbReference type="PANTHER" id="PTHR43861:SF1">
    <property type="entry name" value="TRANS-ACONITATE 2-METHYLTRANSFERASE"/>
    <property type="match status" value="1"/>
</dbReference>
<dbReference type="AlphaFoldDB" id="A0A0B1ZGU5"/>
<dbReference type="STRING" id="1348853.LK12_20665"/>
<sequence length="253" mass="27094">MTDRHAQIARAFAGARDYDRHARVQREVAQALAARIAALDLPEHPRVLELGCGTGFLTEALLERGIGGDWLVTDIAPAMVDRCRARLGEPPQRRFAVLDGEHGTPEGGPYDLICSSLALQWFDDAPAALARMKDWLAPGGHCLITTLGPGSFAEWRAAHAAEGLDAGTPPFAPVEAFAALDPKDLVVETVVETHPDARAFLHALKAIGAGTAAPGHRPLPPAALRRVMAAFERSTCKVTYEVVTCHVHRARGA</sequence>
<dbReference type="InterPro" id="IPR029063">
    <property type="entry name" value="SAM-dependent_MTases_sf"/>
</dbReference>
<organism evidence="1 2">
    <name type="scientific">Novosphingobium malaysiense</name>
    <dbReference type="NCBI Taxonomy" id="1348853"/>
    <lineage>
        <taxon>Bacteria</taxon>
        <taxon>Pseudomonadati</taxon>
        <taxon>Pseudomonadota</taxon>
        <taxon>Alphaproteobacteria</taxon>
        <taxon>Sphingomonadales</taxon>
        <taxon>Sphingomonadaceae</taxon>
        <taxon>Novosphingobium</taxon>
    </lineage>
</organism>
<name>A0A0B1ZGU5_9SPHN</name>
<dbReference type="Proteomes" id="UP000031057">
    <property type="component" value="Unassembled WGS sequence"/>
</dbReference>
<protein>
    <submittedName>
        <fullName evidence="1">Biotin biosynthesis protein</fullName>
    </submittedName>
</protein>
<comment type="caution">
    <text evidence="1">The sequence shown here is derived from an EMBL/GenBank/DDBJ whole genome shotgun (WGS) entry which is preliminary data.</text>
</comment>
<evidence type="ECO:0000313" key="1">
    <source>
        <dbReference type="EMBL" id="KHK89705.1"/>
    </source>
</evidence>
<reference evidence="1 2" key="1">
    <citation type="submission" date="2014-10" db="EMBL/GenBank/DDBJ databases">
        <title>Genome sequence of Novosphingobium malaysiense MUSC 273(T).</title>
        <authorList>
            <person name="Lee L.-H."/>
        </authorList>
    </citation>
    <scope>NUCLEOTIDE SEQUENCE [LARGE SCALE GENOMIC DNA]</scope>
    <source>
        <strain evidence="1 2">MUSC 273</strain>
    </source>
</reference>
<dbReference type="PANTHER" id="PTHR43861">
    <property type="entry name" value="TRANS-ACONITATE 2-METHYLTRANSFERASE-RELATED"/>
    <property type="match status" value="1"/>
</dbReference>
<proteinExistence type="predicted"/>
<dbReference type="CDD" id="cd02440">
    <property type="entry name" value="AdoMet_MTases"/>
    <property type="match status" value="1"/>
</dbReference>
<keyword evidence="2" id="KW-1185">Reference proteome</keyword>
<evidence type="ECO:0000313" key="2">
    <source>
        <dbReference type="Proteomes" id="UP000031057"/>
    </source>
</evidence>
<dbReference type="EMBL" id="JTDI01000007">
    <property type="protein sequence ID" value="KHK89705.1"/>
    <property type="molecule type" value="Genomic_DNA"/>
</dbReference>
<dbReference type="OrthoDB" id="9802097at2"/>
<dbReference type="SUPFAM" id="SSF53335">
    <property type="entry name" value="S-adenosyl-L-methionine-dependent methyltransferases"/>
    <property type="match status" value="1"/>
</dbReference>